<dbReference type="SUPFAM" id="SSF52172">
    <property type="entry name" value="CheY-like"/>
    <property type="match status" value="1"/>
</dbReference>
<name>A0A1G6HF46_9BURK</name>
<gene>
    <name evidence="4" type="ORF">SAMN05421548_102242</name>
</gene>
<dbReference type="Proteomes" id="UP000198908">
    <property type="component" value="Unassembled WGS sequence"/>
</dbReference>
<dbReference type="SMART" id="SM00448">
    <property type="entry name" value="REC"/>
    <property type="match status" value="1"/>
</dbReference>
<feature type="domain" description="Response regulatory" evidence="2">
    <location>
        <begin position="11"/>
        <end position="130"/>
    </location>
</feature>
<evidence type="ECO:0000313" key="5">
    <source>
        <dbReference type="Proteomes" id="UP000198908"/>
    </source>
</evidence>
<dbReference type="Pfam" id="PF00072">
    <property type="entry name" value="Response_reg"/>
    <property type="match status" value="1"/>
</dbReference>
<dbReference type="RefSeq" id="WP_091994838.1">
    <property type="nucleotide sequence ID" value="NZ_FMYQ01000002.1"/>
</dbReference>
<organism evidence="4 5">
    <name type="scientific">Paraburkholderia lycopersici</name>
    <dbReference type="NCBI Taxonomy" id="416944"/>
    <lineage>
        <taxon>Bacteria</taxon>
        <taxon>Pseudomonadati</taxon>
        <taxon>Pseudomonadota</taxon>
        <taxon>Betaproteobacteria</taxon>
        <taxon>Burkholderiales</taxon>
        <taxon>Burkholderiaceae</taxon>
        <taxon>Paraburkholderia</taxon>
    </lineage>
</organism>
<dbReference type="CDD" id="cd01948">
    <property type="entry name" value="EAL"/>
    <property type="match status" value="1"/>
</dbReference>
<feature type="domain" description="EAL" evidence="3">
    <location>
        <begin position="143"/>
        <end position="397"/>
    </location>
</feature>
<reference evidence="5" key="1">
    <citation type="submission" date="2016-09" db="EMBL/GenBank/DDBJ databases">
        <authorList>
            <person name="Varghese N."/>
            <person name="Submissions S."/>
        </authorList>
    </citation>
    <scope>NUCLEOTIDE SEQUENCE [LARGE SCALE GENOMIC DNA]</scope>
    <source>
        <strain evidence="5">TNe-862</strain>
    </source>
</reference>
<dbReference type="EMBL" id="FMYQ01000002">
    <property type="protein sequence ID" value="SDB92738.1"/>
    <property type="molecule type" value="Genomic_DNA"/>
</dbReference>
<dbReference type="AlphaFoldDB" id="A0A1G6HF46"/>
<dbReference type="PANTHER" id="PTHR33121">
    <property type="entry name" value="CYCLIC DI-GMP PHOSPHODIESTERASE PDEF"/>
    <property type="match status" value="1"/>
</dbReference>
<protein>
    <submittedName>
        <fullName evidence="4">EAL domain, c-di-GMP-specific phosphodiesterase class I (Or its enzymatically inactive variant)</fullName>
    </submittedName>
</protein>
<feature type="modified residue" description="4-aspartylphosphate" evidence="1">
    <location>
        <position position="60"/>
    </location>
</feature>
<dbReference type="PROSITE" id="PS50110">
    <property type="entry name" value="RESPONSE_REGULATORY"/>
    <property type="match status" value="1"/>
</dbReference>
<dbReference type="PROSITE" id="PS50883">
    <property type="entry name" value="EAL"/>
    <property type="match status" value="1"/>
</dbReference>
<dbReference type="SUPFAM" id="SSF141868">
    <property type="entry name" value="EAL domain-like"/>
    <property type="match status" value="1"/>
</dbReference>
<sequence length="417" mass="45034">MTEASNDRGGAALIVEDDPVQIKIIQAMTNQLDVETVMATNVNEALRLLRDTSIEWILLDLKLGEEFGLDLLRNLGAIQPPRSVILVSGCDKKTQAAAMRLAQTQGVHVAGSLSKPINRDELGRLLKQRTPNHPLQSSQREPAAVCAADLASAIEAGEIVPLYQPKISLSSGIPIGVEALARWPSPKMGNISADVFIPLAESSGQIRSLTEIVLRKALEACARWTDEFPHLSLSVAVNVSPLAIDWALLAFVGTVLKETGVPASRLVLEITEGNDLGNSFEVSDVLTRLRIIGVQLSIDDFGTGYASLLSLFRMPFNELKLDRAFVSSASSDVDADRMLRSIVRMAHEMGLRTIAEGIETEDALRCLQDYGCDAGQGWLWAPALTENNLVQWLRSGVGGWVPAGYDGGRCVPALPGH</sequence>
<evidence type="ECO:0000259" key="2">
    <source>
        <dbReference type="PROSITE" id="PS50110"/>
    </source>
</evidence>
<keyword evidence="5" id="KW-1185">Reference proteome</keyword>
<proteinExistence type="predicted"/>
<dbReference type="InterPro" id="IPR011006">
    <property type="entry name" value="CheY-like_superfamily"/>
</dbReference>
<dbReference type="STRING" id="416944.SAMN05421548_102242"/>
<dbReference type="InterPro" id="IPR001633">
    <property type="entry name" value="EAL_dom"/>
</dbReference>
<dbReference type="Gene3D" id="3.40.50.2300">
    <property type="match status" value="1"/>
</dbReference>
<dbReference type="OrthoDB" id="9813903at2"/>
<accession>A0A1G6HF46</accession>
<dbReference type="GO" id="GO:0000160">
    <property type="term" value="P:phosphorelay signal transduction system"/>
    <property type="evidence" value="ECO:0007669"/>
    <property type="project" value="InterPro"/>
</dbReference>
<dbReference type="InterPro" id="IPR035919">
    <property type="entry name" value="EAL_sf"/>
</dbReference>
<evidence type="ECO:0000259" key="3">
    <source>
        <dbReference type="PROSITE" id="PS50883"/>
    </source>
</evidence>
<dbReference type="InterPro" id="IPR001789">
    <property type="entry name" value="Sig_transdc_resp-reg_receiver"/>
</dbReference>
<dbReference type="PANTHER" id="PTHR33121:SF70">
    <property type="entry name" value="SIGNALING PROTEIN YKOW"/>
    <property type="match status" value="1"/>
</dbReference>
<evidence type="ECO:0000313" key="4">
    <source>
        <dbReference type="EMBL" id="SDB92738.1"/>
    </source>
</evidence>
<dbReference type="GO" id="GO:0071111">
    <property type="term" value="F:cyclic-guanylate-specific phosphodiesterase activity"/>
    <property type="evidence" value="ECO:0007669"/>
    <property type="project" value="InterPro"/>
</dbReference>
<dbReference type="Gene3D" id="3.20.20.450">
    <property type="entry name" value="EAL domain"/>
    <property type="match status" value="1"/>
</dbReference>
<evidence type="ECO:0000256" key="1">
    <source>
        <dbReference type="PROSITE-ProRule" id="PRU00169"/>
    </source>
</evidence>
<dbReference type="InterPro" id="IPR050706">
    <property type="entry name" value="Cyclic-di-GMP_PDE-like"/>
</dbReference>
<keyword evidence="1" id="KW-0597">Phosphoprotein</keyword>
<dbReference type="Pfam" id="PF00563">
    <property type="entry name" value="EAL"/>
    <property type="match status" value="1"/>
</dbReference>
<dbReference type="SMART" id="SM00052">
    <property type="entry name" value="EAL"/>
    <property type="match status" value="1"/>
</dbReference>